<proteinExistence type="predicted"/>
<organism evidence="9 10">
    <name type="scientific">Peribacillus saganii</name>
    <dbReference type="NCBI Taxonomy" id="2303992"/>
    <lineage>
        <taxon>Bacteria</taxon>
        <taxon>Bacillati</taxon>
        <taxon>Bacillota</taxon>
        <taxon>Bacilli</taxon>
        <taxon>Bacillales</taxon>
        <taxon>Bacillaceae</taxon>
        <taxon>Peribacillus</taxon>
    </lineage>
</organism>
<feature type="region of interest" description="Disordered" evidence="6">
    <location>
        <begin position="279"/>
        <end position="412"/>
    </location>
</feature>
<dbReference type="GO" id="GO:0005886">
    <property type="term" value="C:plasma membrane"/>
    <property type="evidence" value="ECO:0007669"/>
    <property type="project" value="UniProtKB-SubCell"/>
</dbReference>
<keyword evidence="3 7" id="KW-0812">Transmembrane</keyword>
<accession>A0A372LSG2</accession>
<dbReference type="InterPro" id="IPR055431">
    <property type="entry name" value="RsgI_M"/>
</dbReference>
<reference evidence="9 10" key="1">
    <citation type="submission" date="2018-08" db="EMBL/GenBank/DDBJ databases">
        <title>Bacillus chawlae sp. nov., Bacillus glennii sp. nov., and Bacillus saganii sp. nov. Isolated from the Vehicle Assembly Building at Kennedy Space Center where the Viking Spacecraft were Assembled.</title>
        <authorList>
            <person name="Seuylemezian A."/>
            <person name="Vaishampayan P."/>
        </authorList>
    </citation>
    <scope>NUCLEOTIDE SEQUENCE [LARGE SCALE GENOMIC DNA]</scope>
    <source>
        <strain evidence="9 10">V47-23a</strain>
    </source>
</reference>
<evidence type="ECO:0000313" key="10">
    <source>
        <dbReference type="Proteomes" id="UP000264541"/>
    </source>
</evidence>
<dbReference type="InterPro" id="IPR024449">
    <property type="entry name" value="Anti-sigma_RsgI_N"/>
</dbReference>
<feature type="transmembrane region" description="Helical" evidence="7">
    <location>
        <begin position="62"/>
        <end position="81"/>
    </location>
</feature>
<evidence type="ECO:0000256" key="7">
    <source>
        <dbReference type="SAM" id="Phobius"/>
    </source>
</evidence>
<evidence type="ECO:0000259" key="8">
    <source>
        <dbReference type="PROSITE" id="PS51849"/>
    </source>
</evidence>
<name>A0A372LSG2_9BACI</name>
<keyword evidence="5 7" id="KW-0472">Membrane</keyword>
<evidence type="ECO:0000256" key="2">
    <source>
        <dbReference type="ARBA" id="ARBA00022475"/>
    </source>
</evidence>
<evidence type="ECO:0000313" key="9">
    <source>
        <dbReference type="EMBL" id="RFU70986.1"/>
    </source>
</evidence>
<comment type="caution">
    <text evidence="9">The sequence shown here is derived from an EMBL/GenBank/DDBJ whole genome shotgun (WGS) entry which is preliminary data.</text>
</comment>
<dbReference type="RefSeq" id="WP_117325214.1">
    <property type="nucleotide sequence ID" value="NZ_QVTE01000008.1"/>
</dbReference>
<feature type="domain" description="RsgI N-terminal anti-sigma" evidence="8">
    <location>
        <begin position="2"/>
        <end position="51"/>
    </location>
</feature>
<dbReference type="PROSITE" id="PS51849">
    <property type="entry name" value="RSGI_N"/>
    <property type="match status" value="1"/>
</dbReference>
<evidence type="ECO:0000256" key="6">
    <source>
        <dbReference type="SAM" id="MobiDB-lite"/>
    </source>
</evidence>
<keyword evidence="2" id="KW-1003">Cell membrane</keyword>
<comment type="subcellular location">
    <subcellularLocation>
        <location evidence="1">Cell membrane</location>
        <topology evidence="1">Single-pass membrane protein</topology>
    </subcellularLocation>
</comment>
<gene>
    <name evidence="9" type="ORF">D0469_03315</name>
</gene>
<evidence type="ECO:0000256" key="3">
    <source>
        <dbReference type="ARBA" id="ARBA00022692"/>
    </source>
</evidence>
<evidence type="ECO:0000256" key="4">
    <source>
        <dbReference type="ARBA" id="ARBA00022989"/>
    </source>
</evidence>
<dbReference type="OrthoDB" id="9800626at2"/>
<dbReference type="Pfam" id="PF12791">
    <property type="entry name" value="RsgI_N"/>
    <property type="match status" value="1"/>
</dbReference>
<dbReference type="Proteomes" id="UP000264541">
    <property type="component" value="Unassembled WGS sequence"/>
</dbReference>
<feature type="compositionally biased region" description="Basic and acidic residues" evidence="6">
    <location>
        <begin position="216"/>
        <end position="255"/>
    </location>
</feature>
<protein>
    <recommendedName>
        <fullName evidence="8">RsgI N-terminal anti-sigma domain-containing protein</fullName>
    </recommendedName>
</protein>
<keyword evidence="4 7" id="KW-1133">Transmembrane helix</keyword>
<dbReference type="Pfam" id="PF23750">
    <property type="entry name" value="RsgI_M"/>
    <property type="match status" value="1"/>
</dbReference>
<feature type="region of interest" description="Disordered" evidence="6">
    <location>
        <begin position="215"/>
        <end position="257"/>
    </location>
</feature>
<feature type="compositionally biased region" description="Basic and acidic residues" evidence="6">
    <location>
        <begin position="299"/>
        <end position="309"/>
    </location>
</feature>
<feature type="compositionally biased region" description="Basic and acidic residues" evidence="6">
    <location>
        <begin position="336"/>
        <end position="406"/>
    </location>
</feature>
<dbReference type="EMBL" id="QVTE01000008">
    <property type="protein sequence ID" value="RFU70986.1"/>
    <property type="molecule type" value="Genomic_DNA"/>
</dbReference>
<keyword evidence="10" id="KW-1185">Reference proteome</keyword>
<sequence>MKKGVVLAVDNRYVTLMTPEGEFIKMKRKRRGSYKVGEEIELVTSRESYRGTSFLGIAPKKVYIAGAAAALLFGITYLPFFNNNNVSAYMTIDVNPSIEIGLNDDLEVIKLNGLNKEGKRILRGIDDWKQQNVNDIAKKILLETESRGFLKKEKEVVFSTVLLDQDNIELSGDLKKEMELLASNTKKVAEVTVHEGSSTDRKKALEAGLSTGRYIDTNETKDKNKNSNEDGSNKTEIKNNAKTIPTEEKAADNKKVIPSNPETIKKVIISKPVEPIGKTVKKETEVHHSSKNSANKPAVIKENHDDKNNRRTVTTKESQRKLVKPSRPSYPTKPSYDSEDKYRDRDSDHNDDKDRDDDKDKERSKKHDNRRDEIKSENSSEKRNKKEENSVDKSNNKSDHGSHTDEKDIDDD</sequence>
<evidence type="ECO:0000256" key="1">
    <source>
        <dbReference type="ARBA" id="ARBA00004162"/>
    </source>
</evidence>
<dbReference type="AlphaFoldDB" id="A0A372LSG2"/>
<evidence type="ECO:0000256" key="5">
    <source>
        <dbReference type="ARBA" id="ARBA00023136"/>
    </source>
</evidence>